<keyword evidence="3" id="KW-1185">Reference proteome</keyword>
<protein>
    <submittedName>
        <fullName evidence="2">Crp/Fnr family transcriptional regulator</fullName>
    </submittedName>
</protein>
<dbReference type="InterPro" id="IPR014710">
    <property type="entry name" value="RmlC-like_jellyroll"/>
</dbReference>
<sequence length="200" mass="23749">MPHQLLLDNIRNFIQLTQEEEELVLDRTTPREFKRGEFLNNEGEVNRFTNFIIKGSARVYYIEPSGHEHVVQLGISKWWVGDFPSFITQTKASMYTQALEPTEVLAFSYENLQVLYHEVPKMERFFRLLIQRAYASFHRRVLEALGMDAEQRYLAFRNVYPEMDMQIPQKHIASYLGMSPEFLSTLKRRIVDKERGRVRK</sequence>
<dbReference type="InterPro" id="IPR018490">
    <property type="entry name" value="cNMP-bd_dom_sf"/>
</dbReference>
<dbReference type="SUPFAM" id="SSF51206">
    <property type="entry name" value="cAMP-binding domain-like"/>
    <property type="match status" value="1"/>
</dbReference>
<dbReference type="Pfam" id="PF00027">
    <property type="entry name" value="cNMP_binding"/>
    <property type="match status" value="1"/>
</dbReference>
<organism evidence="2 3">
    <name type="scientific">Lacibacter sediminis</name>
    <dbReference type="NCBI Taxonomy" id="2760713"/>
    <lineage>
        <taxon>Bacteria</taxon>
        <taxon>Pseudomonadati</taxon>
        <taxon>Bacteroidota</taxon>
        <taxon>Chitinophagia</taxon>
        <taxon>Chitinophagales</taxon>
        <taxon>Chitinophagaceae</taxon>
        <taxon>Lacibacter</taxon>
    </lineage>
</organism>
<dbReference type="Gene3D" id="2.60.120.10">
    <property type="entry name" value="Jelly Rolls"/>
    <property type="match status" value="1"/>
</dbReference>
<dbReference type="InterPro" id="IPR000595">
    <property type="entry name" value="cNMP-bd_dom"/>
</dbReference>
<name>A0A7G5XM53_9BACT</name>
<proteinExistence type="predicted"/>
<evidence type="ECO:0000313" key="3">
    <source>
        <dbReference type="Proteomes" id="UP000515344"/>
    </source>
</evidence>
<dbReference type="RefSeq" id="WP_182806448.1">
    <property type="nucleotide sequence ID" value="NZ_CP060007.1"/>
</dbReference>
<dbReference type="PROSITE" id="PS50042">
    <property type="entry name" value="CNMP_BINDING_3"/>
    <property type="match status" value="1"/>
</dbReference>
<evidence type="ECO:0000259" key="1">
    <source>
        <dbReference type="PROSITE" id="PS50042"/>
    </source>
</evidence>
<reference evidence="3" key="1">
    <citation type="submission" date="2020-08" db="EMBL/GenBank/DDBJ databases">
        <title>Lacibacter sp. S13-6-6 genome sequencing.</title>
        <authorList>
            <person name="Jin L."/>
        </authorList>
    </citation>
    <scope>NUCLEOTIDE SEQUENCE [LARGE SCALE GENOMIC DNA]</scope>
    <source>
        <strain evidence="3">S13-6-6</strain>
    </source>
</reference>
<dbReference type="EMBL" id="CP060007">
    <property type="protein sequence ID" value="QNA46556.1"/>
    <property type="molecule type" value="Genomic_DNA"/>
</dbReference>
<dbReference type="AlphaFoldDB" id="A0A7G5XM53"/>
<dbReference type="Proteomes" id="UP000515344">
    <property type="component" value="Chromosome"/>
</dbReference>
<accession>A0A7G5XM53</accession>
<gene>
    <name evidence="2" type="ORF">H4075_10410</name>
</gene>
<dbReference type="KEGG" id="lacs:H4075_10410"/>
<dbReference type="CDD" id="cd00038">
    <property type="entry name" value="CAP_ED"/>
    <property type="match status" value="1"/>
</dbReference>
<evidence type="ECO:0000313" key="2">
    <source>
        <dbReference type="EMBL" id="QNA46556.1"/>
    </source>
</evidence>
<feature type="domain" description="Cyclic nucleotide-binding" evidence="1">
    <location>
        <begin position="12"/>
        <end position="74"/>
    </location>
</feature>